<keyword evidence="4" id="KW-1185">Reference proteome</keyword>
<organism evidence="3 4">
    <name type="scientific">Diatraea saccharalis</name>
    <name type="common">sugarcane borer</name>
    <dbReference type="NCBI Taxonomy" id="40085"/>
    <lineage>
        <taxon>Eukaryota</taxon>
        <taxon>Metazoa</taxon>
        <taxon>Ecdysozoa</taxon>
        <taxon>Arthropoda</taxon>
        <taxon>Hexapoda</taxon>
        <taxon>Insecta</taxon>
        <taxon>Pterygota</taxon>
        <taxon>Neoptera</taxon>
        <taxon>Endopterygota</taxon>
        <taxon>Lepidoptera</taxon>
        <taxon>Glossata</taxon>
        <taxon>Ditrysia</taxon>
        <taxon>Pyraloidea</taxon>
        <taxon>Crambidae</taxon>
        <taxon>Crambinae</taxon>
        <taxon>Diatraea</taxon>
    </lineage>
</organism>
<proteinExistence type="predicted"/>
<dbReference type="EMBL" id="OU893335">
    <property type="protein sequence ID" value="CAG9792274.1"/>
    <property type="molecule type" value="Genomic_DNA"/>
</dbReference>
<accession>A0A9N9R9H7</accession>
<name>A0A9N9R9H7_9NEOP</name>
<protein>
    <submittedName>
        <fullName evidence="3">Uncharacterized protein</fullName>
    </submittedName>
</protein>
<reference evidence="3" key="1">
    <citation type="submission" date="2021-12" db="EMBL/GenBank/DDBJ databases">
        <authorList>
            <person name="King R."/>
        </authorList>
    </citation>
    <scope>NUCLEOTIDE SEQUENCE</scope>
</reference>
<feature type="compositionally biased region" description="Polar residues" evidence="1">
    <location>
        <begin position="144"/>
        <end position="156"/>
    </location>
</feature>
<dbReference type="OrthoDB" id="7492785at2759"/>
<dbReference type="AlphaFoldDB" id="A0A9N9R9H7"/>
<gene>
    <name evidence="3" type="ORF">DIATSA_LOCUS9822</name>
</gene>
<keyword evidence="2" id="KW-0472">Membrane</keyword>
<feature type="transmembrane region" description="Helical" evidence="2">
    <location>
        <begin position="29"/>
        <end position="47"/>
    </location>
</feature>
<feature type="region of interest" description="Disordered" evidence="1">
    <location>
        <begin position="120"/>
        <end position="162"/>
    </location>
</feature>
<evidence type="ECO:0000313" key="3">
    <source>
        <dbReference type="EMBL" id="CAG9792274.1"/>
    </source>
</evidence>
<keyword evidence="2" id="KW-1133">Transmembrane helix</keyword>
<dbReference type="Proteomes" id="UP001153714">
    <property type="component" value="Chromosome 4"/>
</dbReference>
<keyword evidence="2" id="KW-0812">Transmembrane</keyword>
<evidence type="ECO:0000256" key="1">
    <source>
        <dbReference type="SAM" id="MobiDB-lite"/>
    </source>
</evidence>
<evidence type="ECO:0000256" key="2">
    <source>
        <dbReference type="SAM" id="Phobius"/>
    </source>
</evidence>
<evidence type="ECO:0000313" key="4">
    <source>
        <dbReference type="Proteomes" id="UP001153714"/>
    </source>
</evidence>
<sequence>MYSSDFDDDDDSYSRQHHHYFRKLGMMEWLTIILSLIGIIVVLVLLCRCCQRSKNQGQIITQPPPPAPPGPLTTAPYPQQQFVAAYPVSSPYHPSTYAVQMPLPGHSTATVVIPPYPLQNTSAPAPHHHAPTAPDLNALPPSYEQATGTHLKQSPYNPGYLA</sequence>
<reference evidence="3" key="2">
    <citation type="submission" date="2022-10" db="EMBL/GenBank/DDBJ databases">
        <authorList>
            <consortium name="ENA_rothamsted_submissions"/>
            <consortium name="culmorum"/>
            <person name="King R."/>
        </authorList>
    </citation>
    <scope>NUCLEOTIDE SEQUENCE</scope>
</reference>